<dbReference type="STRING" id="1391654.AKJ09_00949"/>
<keyword evidence="2" id="KW-0560">Oxidoreductase</keyword>
<dbReference type="GO" id="GO:0004601">
    <property type="term" value="F:peroxidase activity"/>
    <property type="evidence" value="ECO:0007669"/>
    <property type="project" value="UniProtKB-KW"/>
</dbReference>
<feature type="domain" description="AB hydrolase-1" evidence="1">
    <location>
        <begin position="38"/>
        <end position="165"/>
    </location>
</feature>
<dbReference type="Gene3D" id="3.40.50.1820">
    <property type="entry name" value="alpha/beta hydrolase"/>
    <property type="match status" value="1"/>
</dbReference>
<name>A0A0K1PL89_9BACT</name>
<reference evidence="2 3" key="1">
    <citation type="submission" date="2015-08" db="EMBL/GenBank/DDBJ databases">
        <authorList>
            <person name="Babu N.S."/>
            <person name="Beckwith C.J."/>
            <person name="Beseler K.G."/>
            <person name="Brison A."/>
            <person name="Carone J.V."/>
            <person name="Caskin T.P."/>
            <person name="Diamond M."/>
            <person name="Durham M.E."/>
            <person name="Foxe J.M."/>
            <person name="Go M."/>
            <person name="Henderson B.A."/>
            <person name="Jones I.B."/>
            <person name="McGettigan J.A."/>
            <person name="Micheletti S.J."/>
            <person name="Nasrallah M.E."/>
            <person name="Ortiz D."/>
            <person name="Piller C.R."/>
            <person name="Privatt S.R."/>
            <person name="Schneider S.L."/>
            <person name="Sharp S."/>
            <person name="Smith T.C."/>
            <person name="Stanton J.D."/>
            <person name="Ullery H.E."/>
            <person name="Wilson R.J."/>
            <person name="Serrano M.G."/>
            <person name="Buck G."/>
            <person name="Lee V."/>
            <person name="Wang Y."/>
            <person name="Carvalho R."/>
            <person name="Voegtly L."/>
            <person name="Shi R."/>
            <person name="Duckworth R."/>
            <person name="Johnson A."/>
            <person name="Loviza R."/>
            <person name="Walstead R."/>
            <person name="Shah Z."/>
            <person name="Kiflezghi M."/>
            <person name="Wade K."/>
            <person name="Ball S.L."/>
            <person name="Bradley K.W."/>
            <person name="Asai D.J."/>
            <person name="Bowman C.A."/>
            <person name="Russell D.A."/>
            <person name="Pope W.H."/>
            <person name="Jacobs-Sera D."/>
            <person name="Hendrix R.W."/>
            <person name="Hatfull G.F."/>
        </authorList>
    </citation>
    <scope>NUCLEOTIDE SEQUENCE [LARGE SCALE GENOMIC DNA]</scope>
    <source>
        <strain evidence="2 3">DSM 27648</strain>
    </source>
</reference>
<keyword evidence="3" id="KW-1185">Reference proteome</keyword>
<protein>
    <submittedName>
        <fullName evidence="2">Non-heme chloroperoxidase</fullName>
    </submittedName>
</protein>
<dbReference type="AlphaFoldDB" id="A0A0K1PL89"/>
<dbReference type="EMBL" id="CP012333">
    <property type="protein sequence ID" value="AKU94285.1"/>
    <property type="molecule type" value="Genomic_DNA"/>
</dbReference>
<dbReference type="SUPFAM" id="SSF53474">
    <property type="entry name" value="alpha/beta-Hydrolases"/>
    <property type="match status" value="1"/>
</dbReference>
<dbReference type="PANTHER" id="PTHR43798">
    <property type="entry name" value="MONOACYLGLYCEROL LIPASE"/>
    <property type="match status" value="1"/>
</dbReference>
<gene>
    <name evidence="2" type="ORF">AKJ09_00949</name>
</gene>
<dbReference type="InterPro" id="IPR000073">
    <property type="entry name" value="AB_hydrolase_1"/>
</dbReference>
<evidence type="ECO:0000313" key="2">
    <source>
        <dbReference type="EMBL" id="AKU94285.1"/>
    </source>
</evidence>
<dbReference type="Proteomes" id="UP000064967">
    <property type="component" value="Chromosome"/>
</dbReference>
<dbReference type="RefSeq" id="WP_169927243.1">
    <property type="nucleotide sequence ID" value="NZ_CP012333.1"/>
</dbReference>
<organism evidence="2 3">
    <name type="scientific">Labilithrix luteola</name>
    <dbReference type="NCBI Taxonomy" id="1391654"/>
    <lineage>
        <taxon>Bacteria</taxon>
        <taxon>Pseudomonadati</taxon>
        <taxon>Myxococcota</taxon>
        <taxon>Polyangia</taxon>
        <taxon>Polyangiales</taxon>
        <taxon>Labilitrichaceae</taxon>
        <taxon>Labilithrix</taxon>
    </lineage>
</organism>
<dbReference type="InterPro" id="IPR029058">
    <property type="entry name" value="AB_hydrolase_fold"/>
</dbReference>
<accession>A0A0K1PL89</accession>
<sequence>MAQHAPFAAPPTDVRTFETTTTDGVRIAIDDAGPRDAPCVVFIHGLAQSRRAWRGQLTGELTKDFRCVAFDLRGHGDSDKPNDAAAYTEPGRFASDVDAVLSALGSRKVVLVPWSYGGAVVGDYLRQHGESRVAGIFAVAAAVRMGRTASAYFGPVMMKNARGLMSEDDAMYRSSALAFIAGCMRLPEDGFGESAVSEMMRVPAYVRRAMLSRSEDYLAEYTTGRFPLAAIQGAHDEVVLGSLAEELVGNRAELHVVAEAAHVPFVDAKSDFERILRSFARRAFASNGG</sequence>
<keyword evidence="2" id="KW-0575">Peroxidase</keyword>
<proteinExistence type="predicted"/>
<dbReference type="KEGG" id="llu:AKJ09_00949"/>
<evidence type="ECO:0000259" key="1">
    <source>
        <dbReference type="Pfam" id="PF00561"/>
    </source>
</evidence>
<dbReference type="Pfam" id="PF00561">
    <property type="entry name" value="Abhydrolase_1"/>
    <property type="match status" value="1"/>
</dbReference>
<dbReference type="GO" id="GO:0016020">
    <property type="term" value="C:membrane"/>
    <property type="evidence" value="ECO:0007669"/>
    <property type="project" value="TreeGrafter"/>
</dbReference>
<dbReference type="InterPro" id="IPR050266">
    <property type="entry name" value="AB_hydrolase_sf"/>
</dbReference>
<dbReference type="PANTHER" id="PTHR43798:SF33">
    <property type="entry name" value="HYDROLASE, PUTATIVE (AFU_ORTHOLOGUE AFUA_2G14860)-RELATED"/>
    <property type="match status" value="1"/>
</dbReference>
<evidence type="ECO:0000313" key="3">
    <source>
        <dbReference type="Proteomes" id="UP000064967"/>
    </source>
</evidence>